<dbReference type="Pfam" id="PF02470">
    <property type="entry name" value="MlaD"/>
    <property type="match status" value="1"/>
</dbReference>
<feature type="compositionally biased region" description="Low complexity" evidence="1">
    <location>
        <begin position="409"/>
        <end position="424"/>
    </location>
</feature>
<proteinExistence type="predicted"/>
<evidence type="ECO:0000313" key="6">
    <source>
        <dbReference type="Proteomes" id="UP000183760"/>
    </source>
</evidence>
<dbReference type="OrthoDB" id="9769132at2"/>
<reference evidence="4 7" key="2">
    <citation type="submission" date="2019-07" db="EMBL/GenBank/DDBJ databases">
        <title>Whole genome shotgun sequence of Myxococcus fulvus NBRC 100333.</title>
        <authorList>
            <person name="Hosoyama A."/>
            <person name="Uohara A."/>
            <person name="Ohji S."/>
            <person name="Ichikawa N."/>
        </authorList>
    </citation>
    <scope>NUCLEOTIDE SEQUENCE [LARGE SCALE GENOMIC DNA]</scope>
    <source>
        <strain evidence="4 7">NBRC 100333</strain>
    </source>
</reference>
<keyword evidence="2" id="KW-0812">Transmembrane</keyword>
<name>A0A511T122_MYXFU</name>
<dbReference type="EMBL" id="FOIB01000001">
    <property type="protein sequence ID" value="SES77406.1"/>
    <property type="molecule type" value="Genomic_DNA"/>
</dbReference>
<dbReference type="InterPro" id="IPR003399">
    <property type="entry name" value="Mce/MlaD"/>
</dbReference>
<feature type="region of interest" description="Disordered" evidence="1">
    <location>
        <begin position="372"/>
        <end position="424"/>
    </location>
</feature>
<keyword evidence="2" id="KW-1133">Transmembrane helix</keyword>
<evidence type="ECO:0000256" key="2">
    <source>
        <dbReference type="SAM" id="Phobius"/>
    </source>
</evidence>
<keyword evidence="2" id="KW-0472">Membrane</keyword>
<evidence type="ECO:0000313" key="5">
    <source>
        <dbReference type="EMBL" id="SES77406.1"/>
    </source>
</evidence>
<sequence length="424" mass="44318">MSLFTSTSGEKRLALRAGLFVAIGLAVAGVVVFFIGQESRLFQRQVMYRAYFTNVQGLSDQSPVWLGGLEVGKVTGIFFSQDPNDPKLEVQLQVSARYADRVKTDSLAQLSSMGVLGDKAVDISLGTPTAPPIEPGGVLASSTSGDLSKLLSSASEVMDNSVAISKSLLKTVEAYGDPKLAGDVQRGMASLRALLEQVQNGDGVLHALIYDKEAGREVRTLMANASSAAKRVDGAVGHVEALLREVRTGDGTAHALIYGNEGATALRELGAAAGQLAGLIEDAKKSPNGAVHQLVYGDASGMFADLGSAAADLKQITATVAKGEGTVGGLISDPTVYEDLREVLGNVKRNRILRALVRFSLNNREDLEQVGKVKRVEPKAEAPASPEQETRPPASVTVGESVTPPAPGTTQTPEPASTPATAAE</sequence>
<dbReference type="Proteomes" id="UP000321514">
    <property type="component" value="Unassembled WGS sequence"/>
</dbReference>
<dbReference type="PANTHER" id="PTHR33371">
    <property type="entry name" value="INTERMEMBRANE PHOSPHOLIPID TRANSPORT SYSTEM BINDING PROTEIN MLAD-RELATED"/>
    <property type="match status" value="1"/>
</dbReference>
<feature type="domain" description="Mce/MlaD" evidence="3">
    <location>
        <begin position="47"/>
        <end position="124"/>
    </location>
</feature>
<organism evidence="4 7">
    <name type="scientific">Myxococcus fulvus</name>
    <dbReference type="NCBI Taxonomy" id="33"/>
    <lineage>
        <taxon>Bacteria</taxon>
        <taxon>Pseudomonadati</taxon>
        <taxon>Myxococcota</taxon>
        <taxon>Myxococcia</taxon>
        <taxon>Myxococcales</taxon>
        <taxon>Cystobacterineae</taxon>
        <taxon>Myxococcaceae</taxon>
        <taxon>Myxococcus</taxon>
    </lineage>
</organism>
<dbReference type="AlphaFoldDB" id="A0A511T122"/>
<evidence type="ECO:0000256" key="1">
    <source>
        <dbReference type="SAM" id="MobiDB-lite"/>
    </source>
</evidence>
<evidence type="ECO:0000313" key="7">
    <source>
        <dbReference type="Proteomes" id="UP000321514"/>
    </source>
</evidence>
<protein>
    <submittedName>
        <fullName evidence="5">Phospholipid/cholesterol/gamma-HCH transport system substrate-binding protein</fullName>
    </submittedName>
</protein>
<evidence type="ECO:0000313" key="4">
    <source>
        <dbReference type="EMBL" id="GEN07860.1"/>
    </source>
</evidence>
<dbReference type="EMBL" id="BJXR01000026">
    <property type="protein sequence ID" value="GEN07860.1"/>
    <property type="molecule type" value="Genomic_DNA"/>
</dbReference>
<dbReference type="PANTHER" id="PTHR33371:SF4">
    <property type="entry name" value="INTERMEMBRANE PHOSPHOLIPID TRANSPORT SYSTEM BINDING PROTEIN MLAD"/>
    <property type="match status" value="1"/>
</dbReference>
<accession>A0A511T122</accession>
<evidence type="ECO:0000259" key="3">
    <source>
        <dbReference type="Pfam" id="PF02470"/>
    </source>
</evidence>
<dbReference type="RefSeq" id="WP_074948326.1">
    <property type="nucleotide sequence ID" value="NZ_BJXR01000026.1"/>
</dbReference>
<comment type="caution">
    <text evidence="4">The sequence shown here is derived from an EMBL/GenBank/DDBJ whole genome shotgun (WGS) entry which is preliminary data.</text>
</comment>
<keyword evidence="6" id="KW-1185">Reference proteome</keyword>
<dbReference type="Proteomes" id="UP000183760">
    <property type="component" value="Unassembled WGS sequence"/>
</dbReference>
<dbReference type="STRING" id="1334629.MFUL124B02_01460"/>
<feature type="transmembrane region" description="Helical" evidence="2">
    <location>
        <begin position="13"/>
        <end position="35"/>
    </location>
</feature>
<gene>
    <name evidence="4" type="ORF">MFU01_28970</name>
    <name evidence="5" type="ORF">SAMN05443572_101113</name>
</gene>
<reference evidence="5 6" key="1">
    <citation type="submission" date="2016-10" db="EMBL/GenBank/DDBJ databases">
        <authorList>
            <person name="Varghese N."/>
            <person name="Submissions S."/>
        </authorList>
    </citation>
    <scope>NUCLEOTIDE SEQUENCE [LARGE SCALE GENOMIC DNA]</scope>
    <source>
        <strain evidence="5 6">DSM 16525</strain>
    </source>
</reference>
<dbReference type="InterPro" id="IPR052336">
    <property type="entry name" value="MlaD_Phospholipid_Transporter"/>
</dbReference>